<dbReference type="InterPro" id="IPR000182">
    <property type="entry name" value="GNAT_dom"/>
</dbReference>
<dbReference type="EMBL" id="CP089291">
    <property type="protein sequence ID" value="UOF90042.1"/>
    <property type="molecule type" value="Genomic_DNA"/>
</dbReference>
<keyword evidence="1" id="KW-0808">Transferase</keyword>
<dbReference type="PROSITE" id="PS51186">
    <property type="entry name" value="GNAT"/>
    <property type="match status" value="1"/>
</dbReference>
<evidence type="ECO:0000256" key="2">
    <source>
        <dbReference type="ARBA" id="ARBA00023315"/>
    </source>
</evidence>
<evidence type="ECO:0000259" key="3">
    <source>
        <dbReference type="PROSITE" id="PS51186"/>
    </source>
</evidence>
<evidence type="ECO:0000313" key="5">
    <source>
        <dbReference type="Proteomes" id="UP000830167"/>
    </source>
</evidence>
<dbReference type="SUPFAM" id="SSF55729">
    <property type="entry name" value="Acyl-CoA N-acyltransferases (Nat)"/>
    <property type="match status" value="1"/>
</dbReference>
<keyword evidence="5" id="KW-1185">Reference proteome</keyword>
<proteinExistence type="predicted"/>
<dbReference type="CDD" id="cd04301">
    <property type="entry name" value="NAT_SF"/>
    <property type="match status" value="1"/>
</dbReference>
<evidence type="ECO:0000313" key="4">
    <source>
        <dbReference type="EMBL" id="UOF90042.1"/>
    </source>
</evidence>
<dbReference type="PANTHER" id="PTHR43420">
    <property type="entry name" value="ACETYLTRANSFERASE"/>
    <property type="match status" value="1"/>
</dbReference>
<reference evidence="4" key="1">
    <citation type="submission" date="2021-12" db="EMBL/GenBank/DDBJ databases">
        <title>Alicyclobacillaceae gen. nov., sp. nov., isolated from chalcocite enrichment system.</title>
        <authorList>
            <person name="Jiang Z."/>
        </authorList>
    </citation>
    <scope>NUCLEOTIDE SEQUENCE</scope>
    <source>
        <strain evidence="4">MYW30-H2</strain>
    </source>
</reference>
<accession>A0ABY4CHP3</accession>
<evidence type="ECO:0000256" key="1">
    <source>
        <dbReference type="ARBA" id="ARBA00022679"/>
    </source>
</evidence>
<gene>
    <name evidence="4" type="ORF">LSG31_19585</name>
</gene>
<dbReference type="InterPro" id="IPR016181">
    <property type="entry name" value="Acyl_CoA_acyltransferase"/>
</dbReference>
<dbReference type="InterPro" id="IPR050680">
    <property type="entry name" value="YpeA/RimI_acetyltransf"/>
</dbReference>
<protein>
    <submittedName>
        <fullName evidence="4">GNAT family N-acetyltransferase</fullName>
    </submittedName>
</protein>
<feature type="domain" description="N-acetyltransferase" evidence="3">
    <location>
        <begin position="1"/>
        <end position="148"/>
    </location>
</feature>
<dbReference type="RefSeq" id="WP_347436735.1">
    <property type="nucleotide sequence ID" value="NZ_CP089291.1"/>
</dbReference>
<sequence>MHRLAVDNDIPALVTLKYKMFEEIDMAHLLVDDFISEVTEDYRKLYSLGMAQHFVIEHDGRITACAGAFIKDDIPYRYFKERQYGFIGDVYVHPEFRKRGYARTLTNAALHWFAERDVKTIRLLASQNARPLYASLGFIGTDEMVLHR</sequence>
<dbReference type="Gene3D" id="3.40.630.30">
    <property type="match status" value="1"/>
</dbReference>
<dbReference type="Pfam" id="PF00583">
    <property type="entry name" value="Acetyltransf_1"/>
    <property type="match status" value="1"/>
</dbReference>
<name>A0ABY4CHP3_9BACL</name>
<keyword evidence="2" id="KW-0012">Acyltransferase</keyword>
<dbReference type="PANTHER" id="PTHR43420:SF44">
    <property type="entry name" value="ACETYLTRANSFERASE YPEA"/>
    <property type="match status" value="1"/>
</dbReference>
<dbReference type="Proteomes" id="UP000830167">
    <property type="component" value="Chromosome"/>
</dbReference>
<organism evidence="4 5">
    <name type="scientific">Fodinisporobacter ferrooxydans</name>
    <dbReference type="NCBI Taxonomy" id="2901836"/>
    <lineage>
        <taxon>Bacteria</taxon>
        <taxon>Bacillati</taxon>
        <taxon>Bacillota</taxon>
        <taxon>Bacilli</taxon>
        <taxon>Bacillales</taxon>
        <taxon>Alicyclobacillaceae</taxon>
        <taxon>Fodinisporobacter</taxon>
    </lineage>
</organism>